<gene>
    <name evidence="2" type="ORF">RHOBADRAFT_51216</name>
</gene>
<feature type="compositionally biased region" description="Low complexity" evidence="1">
    <location>
        <begin position="29"/>
        <end position="59"/>
    </location>
</feature>
<dbReference type="EMBL" id="KQ474074">
    <property type="protein sequence ID" value="KPV77343.1"/>
    <property type="molecule type" value="Genomic_DNA"/>
</dbReference>
<dbReference type="AlphaFoldDB" id="A0A194S9D5"/>
<keyword evidence="3" id="KW-1185">Reference proteome</keyword>
<protein>
    <submittedName>
        <fullName evidence="2">Uncharacterized protein</fullName>
    </submittedName>
</protein>
<evidence type="ECO:0000313" key="3">
    <source>
        <dbReference type="Proteomes" id="UP000053890"/>
    </source>
</evidence>
<dbReference type="GeneID" id="28976168"/>
<feature type="region of interest" description="Disordered" evidence="1">
    <location>
        <begin position="22"/>
        <end position="59"/>
    </location>
</feature>
<feature type="region of interest" description="Disordered" evidence="1">
    <location>
        <begin position="370"/>
        <end position="405"/>
    </location>
</feature>
<dbReference type="RefSeq" id="XP_018273392.1">
    <property type="nucleotide sequence ID" value="XM_018415720.1"/>
</dbReference>
<feature type="region of interest" description="Disordered" evidence="1">
    <location>
        <begin position="420"/>
        <end position="474"/>
    </location>
</feature>
<reference evidence="2 3" key="1">
    <citation type="journal article" date="2015" name="Front. Microbiol.">
        <title>Genome sequence of the plant growth promoting endophytic yeast Rhodotorula graminis WP1.</title>
        <authorList>
            <person name="Firrincieli A."/>
            <person name="Otillar R."/>
            <person name="Salamov A."/>
            <person name="Schmutz J."/>
            <person name="Khan Z."/>
            <person name="Redman R.S."/>
            <person name="Fleck N.D."/>
            <person name="Lindquist E."/>
            <person name="Grigoriev I.V."/>
            <person name="Doty S.L."/>
        </authorList>
    </citation>
    <scope>NUCLEOTIDE SEQUENCE [LARGE SCALE GENOMIC DNA]</scope>
    <source>
        <strain evidence="2 3">WP1</strain>
    </source>
</reference>
<name>A0A194S9D5_RHOGW</name>
<feature type="region of interest" description="Disordered" evidence="1">
    <location>
        <begin position="153"/>
        <end position="188"/>
    </location>
</feature>
<evidence type="ECO:0000256" key="1">
    <source>
        <dbReference type="SAM" id="MobiDB-lite"/>
    </source>
</evidence>
<sequence length="474" mass="49435">MAATYSKDLPASVQHLVHAGDRLADVPLHPHSAASPGSSSTSFRQDASSSSTTTTAPFDFDAFREAQGAQLGDRHLDRAWAGAAPSPAPDTAAYPARAVEERGSAQDGAELASLIGGGGLVDAVDGEWEGELLARQHEPWRVELESRMPLDPFAASSSLSSSAKGKGRASEAEPAQAQRAGDMSPTSSELLSSLSSLDLADKAYLRTLLAQDAPTVFDDYFSRGSYTDDVYGLPPAVQRMLDKAAQRDDQVGVEEGRKKAVRRLGMVLRHMQQAGGGSVEAVERQAAGLSLSGGAGLQGAAAPMAAVGQHDSLHQSHMTSMHSRHAPLFASSQHLAQQDAQQNAYHVQQASTTSYADYAVPSSLSESAFITITPPPSSPPAPLAAHAPPAPERPSADTDAELDAPASSTAALLEHHMTRVRSNSEGRFGPAFSRSPSPVEGAAAGGTGADDEQMRAATPSREGEPLANSEGRTH</sequence>
<organism evidence="2 3">
    <name type="scientific">Rhodotorula graminis (strain WP1)</name>
    <dbReference type="NCBI Taxonomy" id="578459"/>
    <lineage>
        <taxon>Eukaryota</taxon>
        <taxon>Fungi</taxon>
        <taxon>Dikarya</taxon>
        <taxon>Basidiomycota</taxon>
        <taxon>Pucciniomycotina</taxon>
        <taxon>Microbotryomycetes</taxon>
        <taxon>Sporidiobolales</taxon>
        <taxon>Sporidiobolaceae</taxon>
        <taxon>Rhodotorula</taxon>
    </lineage>
</organism>
<accession>A0A194S9D5</accession>
<feature type="compositionally biased region" description="Low complexity" evidence="1">
    <location>
        <begin position="154"/>
        <end position="164"/>
    </location>
</feature>
<proteinExistence type="predicted"/>
<dbReference type="Proteomes" id="UP000053890">
    <property type="component" value="Unassembled WGS sequence"/>
</dbReference>
<dbReference type="OrthoDB" id="2527463at2759"/>
<evidence type="ECO:0000313" key="2">
    <source>
        <dbReference type="EMBL" id="KPV77343.1"/>
    </source>
</evidence>
<feature type="compositionally biased region" description="Pro residues" evidence="1">
    <location>
        <begin position="373"/>
        <end position="392"/>
    </location>
</feature>